<dbReference type="InterPro" id="IPR013103">
    <property type="entry name" value="RVT_2"/>
</dbReference>
<proteinExistence type="predicted"/>
<accession>A0ABQ4ZL60</accession>
<keyword evidence="1" id="KW-0863">Zinc-finger</keyword>
<dbReference type="Pfam" id="PF07727">
    <property type="entry name" value="RVT_2"/>
    <property type="match status" value="1"/>
</dbReference>
<evidence type="ECO:0000256" key="1">
    <source>
        <dbReference type="PROSITE-ProRule" id="PRU00047"/>
    </source>
</evidence>
<reference evidence="4" key="2">
    <citation type="submission" date="2022-01" db="EMBL/GenBank/DDBJ databases">
        <authorList>
            <person name="Yamashiro T."/>
            <person name="Shiraishi A."/>
            <person name="Satake H."/>
            <person name="Nakayama K."/>
        </authorList>
    </citation>
    <scope>NUCLEOTIDE SEQUENCE</scope>
</reference>
<feature type="region of interest" description="Disordered" evidence="2">
    <location>
        <begin position="677"/>
        <end position="731"/>
    </location>
</feature>
<sequence>MDDLYTNLKVYEAEIKGQSSSSLNSQNVAFVSLNNTSSTNEALDNEDLEQIDTDDLEEMDLKWQVAMLTMRVECYNCHRRGHFARECRAPRNQGNRNRDNRRKVVPMETPANALVVTDRMGYDWSYHVEEGPTDFALMAHSSSGSSNSSSSDTELHTCSKNCYQMGLESLEARIVVHEKNKAVYEEDIAFLNIMSNAKDKTGLGCDSQMNESEVVHSVFNSRENDVDDIPINDRYKTGEGFHAIPPPYTGNYMPPRPDLSFAGLDESVFQSAVRKTTTSMPETETSISKTMLNNKGRVTGEREIRPVRNNAQRVNQQNKLTHPHPKRNFVPTSVATKSRQVPVNAAKQSSLRVAASISTARTVNTATPKPKVNDALPITYYYFKAHSPTISPKTVDDTLLKDLTMLIHKANSRNKFYLSDYQEIDSVFVAFDGSPKGGKITRKGKIRTGKLDFEDVYFVKELKFNLISIPQMCDKINSVLFTKTECLVLSPNFKLLDESQVLLKVPRQNNMYNFDLKNVVPSGGLTYLFAKATIDESNLWHRRIGHINFKTMNKLVRGNLVRGLPSNFFENDHTCVACQKGKQHKASCKTKLNRVLITNPHNKTPYELLIGRPLNLDFMRPFGCPVTILNTLDHLGKFEGKVDEGFLVGYSVNRSGPEWLFDIDSLIKSMNYEPVTAGNQTNGDADDKDTDEVPGKGDDDANKVSGIDDQERTDSSTQDVNTVGPSINTTNANINTNSLNINTASPIPNDPSMPSLEETGIFDGTYDNEDVGAKADLNNLETTMNVNPIPTTRIHKDYPKDLIIGDLNLATQTRRMINFSKENAMISYINKQRRTNYKDYQNYLFAYELLQFKLQKVWRLVELPKGKHAIGTKWVYRNKKDKRGIVVRNKARLVMDVKSAFLYGTIEEEVYVCQPPSFEDPWFPDKVYKVEKALYGLYQAPRAWYETLSTYLLENGFRRGIIDKTLFIKKDKEVDFVIVKTTCTLIETNKELLKNEEAEDMDVHLYRSMIESLMYLIASRPNIMFVVCACAWFQVTPKVSHLHAVKRIFRYLKVDGKELTVTESSARRHFQLADVEAMKRGFSREHTPLSQSMMVIQAAEGEGSGHPSEPQPPPSIAQPTNSETIPTVVPIPNVPDKAVYEEWDDRVRRATTTAASLDVAQASGGSPMCQESMGGFIAQNRSEKKVESLETDLQQTNKVYGTASTKHIKKGRKIDEIDQDPDITLIQHDTEIQGRHKQEMEFETKVYTAKDVSTAGAAVTTAGASITKDKGKAKMDESEPEQTKTKLQQRQERAGYEAAIRLQEQLDEEERKRIARVHEEAISFNIKEWEDMQATIEADEELHTGSHTLQQLKRLSFDELKNLFEATMRRVGAFIPMETEIKREVPELVAGSSKRDAEEELDQGSSKRQKTSENSKPDEESKEKEDDELS</sequence>
<dbReference type="Gene3D" id="4.10.60.10">
    <property type="entry name" value="Zinc finger, CCHC-type"/>
    <property type="match status" value="1"/>
</dbReference>
<name>A0ABQ4ZL60_9ASTR</name>
<protein>
    <submittedName>
        <fullName evidence="4">Ribonuclease H-like domain-containing protein</fullName>
    </submittedName>
</protein>
<evidence type="ECO:0000313" key="5">
    <source>
        <dbReference type="Proteomes" id="UP001151760"/>
    </source>
</evidence>
<keyword evidence="1" id="KW-0479">Metal-binding</keyword>
<dbReference type="SUPFAM" id="SSF57756">
    <property type="entry name" value="Retrovirus zinc finger-like domains"/>
    <property type="match status" value="1"/>
</dbReference>
<dbReference type="EMBL" id="BQNB010011465">
    <property type="protein sequence ID" value="GJS90909.1"/>
    <property type="molecule type" value="Genomic_DNA"/>
</dbReference>
<organism evidence="4 5">
    <name type="scientific">Tanacetum coccineum</name>
    <dbReference type="NCBI Taxonomy" id="301880"/>
    <lineage>
        <taxon>Eukaryota</taxon>
        <taxon>Viridiplantae</taxon>
        <taxon>Streptophyta</taxon>
        <taxon>Embryophyta</taxon>
        <taxon>Tracheophyta</taxon>
        <taxon>Spermatophyta</taxon>
        <taxon>Magnoliopsida</taxon>
        <taxon>eudicotyledons</taxon>
        <taxon>Gunneridae</taxon>
        <taxon>Pentapetalae</taxon>
        <taxon>asterids</taxon>
        <taxon>campanulids</taxon>
        <taxon>Asterales</taxon>
        <taxon>Asteraceae</taxon>
        <taxon>Asteroideae</taxon>
        <taxon>Anthemideae</taxon>
        <taxon>Anthemidinae</taxon>
        <taxon>Tanacetum</taxon>
    </lineage>
</organism>
<feature type="region of interest" description="Disordered" evidence="2">
    <location>
        <begin position="1267"/>
        <end position="1291"/>
    </location>
</feature>
<reference evidence="4" key="1">
    <citation type="journal article" date="2022" name="Int. J. Mol. Sci.">
        <title>Draft Genome of Tanacetum Coccineum: Genomic Comparison of Closely Related Tanacetum-Family Plants.</title>
        <authorList>
            <person name="Yamashiro T."/>
            <person name="Shiraishi A."/>
            <person name="Nakayama K."/>
            <person name="Satake H."/>
        </authorList>
    </citation>
    <scope>NUCLEOTIDE SEQUENCE</scope>
</reference>
<gene>
    <name evidence="4" type="ORF">Tco_0773545</name>
</gene>
<feature type="compositionally biased region" description="Basic and acidic residues" evidence="2">
    <location>
        <begin position="1410"/>
        <end position="1424"/>
    </location>
</feature>
<dbReference type="PANTHER" id="PTHR11439">
    <property type="entry name" value="GAG-POL-RELATED RETROTRANSPOSON"/>
    <property type="match status" value="1"/>
</dbReference>
<feature type="region of interest" description="Disordered" evidence="2">
    <location>
        <begin position="1381"/>
        <end position="1430"/>
    </location>
</feature>
<evidence type="ECO:0000313" key="4">
    <source>
        <dbReference type="EMBL" id="GJS90909.1"/>
    </source>
</evidence>
<dbReference type="Pfam" id="PF13976">
    <property type="entry name" value="gag_pre-integrs"/>
    <property type="match status" value="1"/>
</dbReference>
<evidence type="ECO:0000256" key="2">
    <source>
        <dbReference type="SAM" id="MobiDB-lite"/>
    </source>
</evidence>
<feature type="compositionally biased region" description="Polar residues" evidence="2">
    <location>
        <begin position="715"/>
        <end position="725"/>
    </location>
</feature>
<feature type="region of interest" description="Disordered" evidence="2">
    <location>
        <begin position="1100"/>
        <end position="1126"/>
    </location>
</feature>
<keyword evidence="1" id="KW-0862">Zinc</keyword>
<dbReference type="InterPro" id="IPR036875">
    <property type="entry name" value="Znf_CCHC_sf"/>
</dbReference>
<dbReference type="InterPro" id="IPR001878">
    <property type="entry name" value="Znf_CCHC"/>
</dbReference>
<feature type="compositionally biased region" description="Basic and acidic residues" evidence="2">
    <location>
        <begin position="691"/>
        <end position="702"/>
    </location>
</feature>
<comment type="caution">
    <text evidence="4">The sequence shown here is derived from an EMBL/GenBank/DDBJ whole genome shotgun (WGS) entry which is preliminary data.</text>
</comment>
<evidence type="ECO:0000259" key="3">
    <source>
        <dbReference type="PROSITE" id="PS50158"/>
    </source>
</evidence>
<dbReference type="InterPro" id="IPR025724">
    <property type="entry name" value="GAG-pre-integrase_dom"/>
</dbReference>
<feature type="domain" description="CCHC-type" evidence="3">
    <location>
        <begin position="74"/>
        <end position="88"/>
    </location>
</feature>
<dbReference type="PROSITE" id="PS50158">
    <property type="entry name" value="ZF_CCHC"/>
    <property type="match status" value="1"/>
</dbReference>
<dbReference type="PANTHER" id="PTHR11439:SF509">
    <property type="entry name" value="RNA-DIRECTED DNA POLYMERASE"/>
    <property type="match status" value="1"/>
</dbReference>
<dbReference type="Proteomes" id="UP001151760">
    <property type="component" value="Unassembled WGS sequence"/>
</dbReference>
<keyword evidence="5" id="KW-1185">Reference proteome</keyword>
<dbReference type="SMART" id="SM00343">
    <property type="entry name" value="ZnF_C2HC"/>
    <property type="match status" value="1"/>
</dbReference>